<sequence>MNEEDKIIHVKMFSYFEMEIDGKTLSDETLHSNMLVKLIVYILCNRKAIISANDLCDVLWREDESDNPIGALKNLLYRLRTILKKTFGYNDFIKTLRGAYAWNNDVKVIIDAEEFESKYNEAKLLDDVNKKIDVLEEALTLYTGDFLPKFTSEHWIFRQTTYYHSLYISIVKLLAQTYEEVQNYEKMEILCINALKYENLDETIHCLLMKAYIKQRKNSQAKEHYKQTSELLYSQLGTTPSKEMQNLYKEIMREIKNEEMNLAMIQDEIANAKENTNGAYFCDYGVFKEIYALQQRQAKRLGIAVYCGLITIESNLDLPLDSNAYRKFRDGTMETLKATIVSSLCSGDVIARYSATQFIMLLPTCDYEGGLVALERIEENFYRIATRYHARLRCDLKEMDLR</sequence>
<evidence type="ECO:0000259" key="2">
    <source>
        <dbReference type="SMART" id="SM01043"/>
    </source>
</evidence>
<feature type="domain" description="Bacterial transcriptional activator" evidence="2">
    <location>
        <begin position="110"/>
        <end position="252"/>
    </location>
</feature>
<dbReference type="SUPFAM" id="SSF46894">
    <property type="entry name" value="C-terminal effector domain of the bipartite response regulators"/>
    <property type="match status" value="1"/>
</dbReference>
<name>A0A7G9GIT1_9FIRM</name>
<dbReference type="Proteomes" id="UP000515856">
    <property type="component" value="Chromosome"/>
</dbReference>
<dbReference type="InterPro" id="IPR036388">
    <property type="entry name" value="WH-like_DNA-bd_sf"/>
</dbReference>
<dbReference type="RefSeq" id="WP_158552351.1">
    <property type="nucleotide sequence ID" value="NZ_CP060636.1"/>
</dbReference>
<evidence type="ECO:0000256" key="1">
    <source>
        <dbReference type="SAM" id="Coils"/>
    </source>
</evidence>
<dbReference type="PANTHER" id="PTHR35807">
    <property type="entry name" value="TRANSCRIPTIONAL REGULATOR REDD-RELATED"/>
    <property type="match status" value="1"/>
</dbReference>
<feature type="coiled-coil region" evidence="1">
    <location>
        <begin position="241"/>
        <end position="275"/>
    </location>
</feature>
<protein>
    <recommendedName>
        <fullName evidence="2">Bacterial transcriptional activator domain-containing protein</fullName>
    </recommendedName>
</protein>
<dbReference type="InterPro" id="IPR051677">
    <property type="entry name" value="AfsR-DnrI-RedD_regulator"/>
</dbReference>
<dbReference type="KEGG" id="ehn:H9Q80_10450"/>
<dbReference type="Gene3D" id="1.10.10.10">
    <property type="entry name" value="Winged helix-like DNA-binding domain superfamily/Winged helix DNA-binding domain"/>
    <property type="match status" value="1"/>
</dbReference>
<gene>
    <name evidence="3" type="ORF">H9Q80_10450</name>
</gene>
<proteinExistence type="predicted"/>
<dbReference type="SUPFAM" id="SSF48452">
    <property type="entry name" value="TPR-like"/>
    <property type="match status" value="1"/>
</dbReference>
<keyword evidence="1" id="KW-0175">Coiled coil</keyword>
<dbReference type="InterPro" id="IPR011990">
    <property type="entry name" value="TPR-like_helical_dom_sf"/>
</dbReference>
<dbReference type="Gene3D" id="1.25.40.10">
    <property type="entry name" value="Tetratricopeptide repeat domain"/>
    <property type="match status" value="1"/>
</dbReference>
<dbReference type="EMBL" id="CP060636">
    <property type="protein sequence ID" value="QNM10713.1"/>
    <property type="molecule type" value="Genomic_DNA"/>
</dbReference>
<evidence type="ECO:0000313" key="3">
    <source>
        <dbReference type="EMBL" id="QNM10713.1"/>
    </source>
</evidence>
<dbReference type="Pfam" id="PF03704">
    <property type="entry name" value="BTAD"/>
    <property type="match status" value="1"/>
</dbReference>
<evidence type="ECO:0000313" key="4">
    <source>
        <dbReference type="Proteomes" id="UP000515856"/>
    </source>
</evidence>
<dbReference type="InterPro" id="IPR016032">
    <property type="entry name" value="Sig_transdc_resp-reg_C-effctor"/>
</dbReference>
<keyword evidence="4" id="KW-1185">Reference proteome</keyword>
<dbReference type="SMART" id="SM01043">
    <property type="entry name" value="BTAD"/>
    <property type="match status" value="1"/>
</dbReference>
<dbReference type="GO" id="GO:0003677">
    <property type="term" value="F:DNA binding"/>
    <property type="evidence" value="ECO:0007669"/>
    <property type="project" value="InterPro"/>
</dbReference>
<organism evidence="3 4">
    <name type="scientific">[Eubacterium] hominis</name>
    <dbReference type="NCBI Taxonomy" id="2764325"/>
    <lineage>
        <taxon>Bacteria</taxon>
        <taxon>Bacillati</taxon>
        <taxon>Bacillota</taxon>
        <taxon>Erysipelotrichia</taxon>
        <taxon>Erysipelotrichales</taxon>
        <taxon>Erysipelotrichaceae</taxon>
        <taxon>Amedibacillus</taxon>
    </lineage>
</organism>
<reference evidence="3 4" key="1">
    <citation type="submission" date="2020-08" db="EMBL/GenBank/DDBJ databases">
        <authorList>
            <person name="Liu C."/>
            <person name="Sun Q."/>
        </authorList>
    </citation>
    <scope>NUCLEOTIDE SEQUENCE [LARGE SCALE GENOMIC DNA]</scope>
    <source>
        <strain evidence="3 4">NSJ-61</strain>
    </source>
</reference>
<dbReference type="AlphaFoldDB" id="A0A7G9GIT1"/>
<dbReference type="InterPro" id="IPR005158">
    <property type="entry name" value="BTAD"/>
</dbReference>
<dbReference type="GO" id="GO:0006355">
    <property type="term" value="P:regulation of DNA-templated transcription"/>
    <property type="evidence" value="ECO:0007669"/>
    <property type="project" value="InterPro"/>
</dbReference>
<accession>A0A7G9GIT1</accession>